<dbReference type="Gene3D" id="3.30.43.10">
    <property type="entry name" value="Uridine Diphospho-n-acetylenolpyruvylglucosamine Reductase, domain 2"/>
    <property type="match status" value="1"/>
</dbReference>
<dbReference type="Pfam" id="PF03450">
    <property type="entry name" value="CO_deh_flav_C"/>
    <property type="match status" value="1"/>
</dbReference>
<evidence type="ECO:0000256" key="1">
    <source>
        <dbReference type="ARBA" id="ARBA00022630"/>
    </source>
</evidence>
<dbReference type="InterPro" id="IPR016167">
    <property type="entry name" value="FAD-bd_PCMH_sub1"/>
</dbReference>
<dbReference type="InterPro" id="IPR005107">
    <property type="entry name" value="CO_DH_flav_C"/>
</dbReference>
<dbReference type="Pfam" id="PF00941">
    <property type="entry name" value="FAD_binding_5"/>
    <property type="match status" value="1"/>
</dbReference>
<evidence type="ECO:0000256" key="3">
    <source>
        <dbReference type="ARBA" id="ARBA00023002"/>
    </source>
</evidence>
<gene>
    <name evidence="5" type="ORF">Q5761_02555</name>
</gene>
<name>A0ABZ0QS79_9FIRM</name>
<dbReference type="EMBL" id="CP132508">
    <property type="protein sequence ID" value="WPD19569.1"/>
    <property type="molecule type" value="Genomic_DNA"/>
</dbReference>
<dbReference type="Gene3D" id="3.30.465.10">
    <property type="match status" value="1"/>
</dbReference>
<keyword evidence="6" id="KW-1185">Reference proteome</keyword>
<dbReference type="SMART" id="SM01092">
    <property type="entry name" value="CO_deh_flav_C"/>
    <property type="match status" value="1"/>
</dbReference>
<proteinExistence type="predicted"/>
<dbReference type="SUPFAM" id="SSF55447">
    <property type="entry name" value="CO dehydrogenase flavoprotein C-terminal domain-like"/>
    <property type="match status" value="1"/>
</dbReference>
<feature type="domain" description="FAD-binding PCMH-type" evidence="4">
    <location>
        <begin position="1"/>
        <end position="179"/>
    </location>
</feature>
<evidence type="ECO:0000259" key="4">
    <source>
        <dbReference type="PROSITE" id="PS51387"/>
    </source>
</evidence>
<dbReference type="PANTHER" id="PTHR42659">
    <property type="entry name" value="XANTHINE DEHYDROGENASE SUBUNIT C-RELATED"/>
    <property type="match status" value="1"/>
</dbReference>
<evidence type="ECO:0000256" key="2">
    <source>
        <dbReference type="ARBA" id="ARBA00022827"/>
    </source>
</evidence>
<dbReference type="PROSITE" id="PS51387">
    <property type="entry name" value="FAD_PCMH"/>
    <property type="match status" value="1"/>
</dbReference>
<dbReference type="InterPro" id="IPR036683">
    <property type="entry name" value="CO_DH_flav_C_dom_sf"/>
</dbReference>
<reference evidence="5 6" key="1">
    <citation type="submission" date="2023-08" db="EMBL/GenBank/DDBJ databases">
        <title>Genome sequence of Thermaerobacter compostii strain Ins1, a spore-forming filamentous bacterium isolated from a deep geothermal reservoir.</title>
        <authorList>
            <person name="Bregnard D."/>
            <person name="Gonzalez D."/>
            <person name="Junier P."/>
        </authorList>
    </citation>
    <scope>NUCLEOTIDE SEQUENCE [LARGE SCALE GENOMIC DNA]</scope>
    <source>
        <strain evidence="5 6">Ins1</strain>
    </source>
</reference>
<dbReference type="InterPro" id="IPR016166">
    <property type="entry name" value="FAD-bd_PCMH"/>
</dbReference>
<organism evidence="5 6">
    <name type="scientific">Thermaerobacter composti</name>
    <dbReference type="NCBI Taxonomy" id="554949"/>
    <lineage>
        <taxon>Bacteria</taxon>
        <taxon>Bacillati</taxon>
        <taxon>Bacillota</taxon>
        <taxon>Clostridia</taxon>
        <taxon>Eubacteriales</taxon>
        <taxon>Clostridiales Family XVII. Incertae Sedis</taxon>
        <taxon>Thermaerobacter</taxon>
    </lineage>
</organism>
<evidence type="ECO:0000313" key="6">
    <source>
        <dbReference type="Proteomes" id="UP001304683"/>
    </source>
</evidence>
<dbReference type="SUPFAM" id="SSF56176">
    <property type="entry name" value="FAD-binding/transporter-associated domain-like"/>
    <property type="match status" value="1"/>
</dbReference>
<protein>
    <submittedName>
        <fullName evidence="5">Xanthine dehydrogenase family protein subunit M</fullName>
    </submittedName>
</protein>
<dbReference type="InterPro" id="IPR051312">
    <property type="entry name" value="Diverse_Substr_Oxidored"/>
</dbReference>
<dbReference type="InterPro" id="IPR036318">
    <property type="entry name" value="FAD-bd_PCMH-like_sf"/>
</dbReference>
<dbReference type="PANTHER" id="PTHR42659:SF2">
    <property type="entry name" value="XANTHINE DEHYDROGENASE SUBUNIT C-RELATED"/>
    <property type="match status" value="1"/>
</dbReference>
<sequence length="303" mass="32022">MIPSAFTYHRPETLDEVFELLGRYGDQAKLLAGGHSLLPAMKLRLAQPQVLIDLARVKELRGVSVEPGGALRLGALTTHHQVMTDPVVRQHAPLLAEVAGVIGDMQVRYRGTLGGSVAHADPAADYPAALLALEAEIEVAGPGGRRRTVPAGEFFFGPFITALQPDEVVTAVRIPPAAGGERGWRWGYRYLKMARRASDFALVGVAAAVARDAEGTAAAVRVALNGVTGAAYRATAVEERLAGRVPSPELLADAAAHAVDGVDVDGDALTSAEYRAHLARVYTRRALEQAWQRAGGEGAMAAD</sequence>
<dbReference type="InterPro" id="IPR002346">
    <property type="entry name" value="Mopterin_DH_FAD-bd"/>
</dbReference>
<accession>A0ABZ0QS79</accession>
<keyword evidence="1" id="KW-0285">Flavoprotein</keyword>
<dbReference type="InterPro" id="IPR016169">
    <property type="entry name" value="FAD-bd_PCMH_sub2"/>
</dbReference>
<keyword evidence="3" id="KW-0560">Oxidoreductase</keyword>
<keyword evidence="2" id="KW-0274">FAD</keyword>
<dbReference type="Gene3D" id="3.30.390.50">
    <property type="entry name" value="CO dehydrogenase flavoprotein, C-terminal domain"/>
    <property type="match status" value="1"/>
</dbReference>
<dbReference type="Proteomes" id="UP001304683">
    <property type="component" value="Chromosome"/>
</dbReference>
<dbReference type="RefSeq" id="WP_318751076.1">
    <property type="nucleotide sequence ID" value="NZ_CP132508.1"/>
</dbReference>
<evidence type="ECO:0000313" key="5">
    <source>
        <dbReference type="EMBL" id="WPD19569.1"/>
    </source>
</evidence>